<evidence type="ECO:0000256" key="1">
    <source>
        <dbReference type="ARBA" id="ARBA00010476"/>
    </source>
</evidence>
<name>X6LL24_RETFI</name>
<dbReference type="NCBIfam" id="TIGR00714">
    <property type="entry name" value="hscB"/>
    <property type="match status" value="1"/>
</dbReference>
<feature type="coiled-coil region" evidence="3">
    <location>
        <begin position="114"/>
        <end position="157"/>
    </location>
</feature>
<dbReference type="InterPro" id="IPR004640">
    <property type="entry name" value="HscB"/>
</dbReference>
<protein>
    <submittedName>
        <fullName evidence="5">Co-chaperone protein HscB</fullName>
    </submittedName>
</protein>
<dbReference type="OrthoDB" id="448954at2759"/>
<dbReference type="InterPro" id="IPR009073">
    <property type="entry name" value="HscB_oligo_C"/>
</dbReference>
<dbReference type="GO" id="GO:0051259">
    <property type="term" value="P:protein complex oligomerization"/>
    <property type="evidence" value="ECO:0007669"/>
    <property type="project" value="InterPro"/>
</dbReference>
<evidence type="ECO:0000256" key="2">
    <source>
        <dbReference type="ARBA" id="ARBA00023186"/>
    </source>
</evidence>
<evidence type="ECO:0000256" key="3">
    <source>
        <dbReference type="SAM" id="Coils"/>
    </source>
</evidence>
<evidence type="ECO:0000259" key="4">
    <source>
        <dbReference type="Pfam" id="PF07743"/>
    </source>
</evidence>
<proteinExistence type="inferred from homology"/>
<dbReference type="PANTHER" id="PTHR14021:SF15">
    <property type="entry name" value="IRON-SULFUR CLUSTER CO-CHAPERONE PROTEIN HSCB"/>
    <property type="match status" value="1"/>
</dbReference>
<accession>X6LL24</accession>
<dbReference type="GO" id="GO:0051087">
    <property type="term" value="F:protein-folding chaperone binding"/>
    <property type="evidence" value="ECO:0007669"/>
    <property type="project" value="InterPro"/>
</dbReference>
<dbReference type="EMBL" id="ASPP01038415">
    <property type="protein sequence ID" value="ETO01395.1"/>
    <property type="molecule type" value="Genomic_DNA"/>
</dbReference>
<reference evidence="5 6" key="1">
    <citation type="journal article" date="2013" name="Curr. Biol.">
        <title>The Genome of the Foraminiferan Reticulomyxa filosa.</title>
        <authorList>
            <person name="Glockner G."/>
            <person name="Hulsmann N."/>
            <person name="Schleicher M."/>
            <person name="Noegel A.A."/>
            <person name="Eichinger L."/>
            <person name="Gallinger C."/>
            <person name="Pawlowski J."/>
            <person name="Sierra R."/>
            <person name="Euteneuer U."/>
            <person name="Pillet L."/>
            <person name="Moustafa A."/>
            <person name="Platzer M."/>
            <person name="Groth M."/>
            <person name="Szafranski K."/>
            <person name="Schliwa M."/>
        </authorList>
    </citation>
    <scope>NUCLEOTIDE SEQUENCE [LARGE SCALE GENOMIC DNA]</scope>
</reference>
<dbReference type="SUPFAM" id="SSF47144">
    <property type="entry name" value="HSC20 (HSCB), C-terminal oligomerisation domain"/>
    <property type="match status" value="1"/>
</dbReference>
<sequence>MNCPHCKYNNSKNYLQYCEKCGKILPINTSNYFDIFAIAESFEVDLPGLEKRLYALQALNHPDKFIQASIKEKDISTHNSSIINQGYKVLKNVHRRAEYMLKLNEIDISHNTPSVQMLEEAMEWREKLGNLKNESEIKDLLEEITKLELQKLNLIREKFAKKLYTEAQEVYININFINRFKQEIEKQLNSSQSSLDIQ</sequence>
<feature type="domain" description="Co-chaperone HscB C-terminal oligomerisation" evidence="4">
    <location>
        <begin position="116"/>
        <end position="185"/>
    </location>
</feature>
<dbReference type="Gene3D" id="1.20.1280.20">
    <property type="entry name" value="HscB, C-terminal domain"/>
    <property type="match status" value="1"/>
</dbReference>
<dbReference type="PANTHER" id="PTHR14021">
    <property type="entry name" value="IRON-SULFUR CLUSTER CO-CHAPERONE PROTEIN HSCB"/>
    <property type="match status" value="1"/>
</dbReference>
<dbReference type="InterPro" id="IPR036869">
    <property type="entry name" value="J_dom_sf"/>
</dbReference>
<gene>
    <name evidence="5" type="ORF">RFI_36044</name>
</gene>
<dbReference type="GO" id="GO:0044571">
    <property type="term" value="P:[2Fe-2S] cluster assembly"/>
    <property type="evidence" value="ECO:0007669"/>
    <property type="project" value="InterPro"/>
</dbReference>
<dbReference type="Pfam" id="PF07743">
    <property type="entry name" value="HSCB_C"/>
    <property type="match status" value="1"/>
</dbReference>
<dbReference type="Proteomes" id="UP000023152">
    <property type="component" value="Unassembled WGS sequence"/>
</dbReference>
<evidence type="ECO:0000313" key="6">
    <source>
        <dbReference type="Proteomes" id="UP000023152"/>
    </source>
</evidence>
<dbReference type="InterPro" id="IPR036386">
    <property type="entry name" value="HscB_C_sf"/>
</dbReference>
<dbReference type="SUPFAM" id="SSF46565">
    <property type="entry name" value="Chaperone J-domain"/>
    <property type="match status" value="1"/>
</dbReference>
<evidence type="ECO:0000313" key="5">
    <source>
        <dbReference type="EMBL" id="ETO01395.1"/>
    </source>
</evidence>
<dbReference type="Gene3D" id="1.10.287.110">
    <property type="entry name" value="DnaJ domain"/>
    <property type="match status" value="1"/>
</dbReference>
<comment type="caution">
    <text evidence="5">The sequence shown here is derived from an EMBL/GenBank/DDBJ whole genome shotgun (WGS) entry which is preliminary data.</text>
</comment>
<dbReference type="GO" id="GO:0001671">
    <property type="term" value="F:ATPase activator activity"/>
    <property type="evidence" value="ECO:0007669"/>
    <property type="project" value="InterPro"/>
</dbReference>
<keyword evidence="3" id="KW-0175">Coiled coil</keyword>
<keyword evidence="2" id="KW-0143">Chaperone</keyword>
<keyword evidence="6" id="KW-1185">Reference proteome</keyword>
<comment type="similarity">
    <text evidence="1">Belongs to the HscB family.</text>
</comment>
<dbReference type="AlphaFoldDB" id="X6LL24"/>
<organism evidence="5 6">
    <name type="scientific">Reticulomyxa filosa</name>
    <dbReference type="NCBI Taxonomy" id="46433"/>
    <lineage>
        <taxon>Eukaryota</taxon>
        <taxon>Sar</taxon>
        <taxon>Rhizaria</taxon>
        <taxon>Retaria</taxon>
        <taxon>Foraminifera</taxon>
        <taxon>Monothalamids</taxon>
        <taxon>Reticulomyxidae</taxon>
        <taxon>Reticulomyxa</taxon>
    </lineage>
</organism>